<keyword evidence="5" id="KW-0378">Hydrolase</keyword>
<dbReference type="SUPFAM" id="SSF54001">
    <property type="entry name" value="Cysteine proteinases"/>
    <property type="match status" value="1"/>
</dbReference>
<feature type="domain" description="LysM" evidence="8">
    <location>
        <begin position="242"/>
        <end position="285"/>
    </location>
</feature>
<evidence type="ECO:0000259" key="9">
    <source>
        <dbReference type="PROSITE" id="PS51935"/>
    </source>
</evidence>
<evidence type="ECO:0000256" key="5">
    <source>
        <dbReference type="ARBA" id="ARBA00022801"/>
    </source>
</evidence>
<dbReference type="CDD" id="cd00118">
    <property type="entry name" value="LysM"/>
    <property type="match status" value="3"/>
</dbReference>
<name>A0ABV9PA56_9FLAO</name>
<feature type="chain" id="PRO_5047460887" evidence="7">
    <location>
        <begin position="21"/>
        <end position="448"/>
    </location>
</feature>
<dbReference type="SMART" id="SM00257">
    <property type="entry name" value="LysM"/>
    <property type="match status" value="4"/>
</dbReference>
<gene>
    <name evidence="10" type="ORF">ACFO3U_12755</name>
</gene>
<dbReference type="Proteomes" id="UP001595885">
    <property type="component" value="Unassembled WGS sequence"/>
</dbReference>
<keyword evidence="11" id="KW-1185">Reference proteome</keyword>
<feature type="signal peptide" evidence="7">
    <location>
        <begin position="1"/>
        <end position="20"/>
    </location>
</feature>
<feature type="domain" description="LysM" evidence="8">
    <location>
        <begin position="24"/>
        <end position="68"/>
    </location>
</feature>
<dbReference type="PANTHER" id="PTHR47360:SF1">
    <property type="entry name" value="ENDOPEPTIDASE NLPC-RELATED"/>
    <property type="match status" value="1"/>
</dbReference>
<evidence type="ECO:0000256" key="6">
    <source>
        <dbReference type="ARBA" id="ARBA00022807"/>
    </source>
</evidence>
<keyword evidence="2" id="KW-0645">Protease</keyword>
<keyword evidence="3 7" id="KW-0732">Signal</keyword>
<evidence type="ECO:0000313" key="10">
    <source>
        <dbReference type="EMBL" id="MFC4740864.1"/>
    </source>
</evidence>
<comment type="caution">
    <text evidence="10">The sequence shown here is derived from an EMBL/GenBank/DDBJ whole genome shotgun (WGS) entry which is preliminary data.</text>
</comment>
<reference evidence="11" key="1">
    <citation type="journal article" date="2019" name="Int. J. Syst. Evol. Microbiol.">
        <title>The Global Catalogue of Microorganisms (GCM) 10K type strain sequencing project: providing services to taxonomists for standard genome sequencing and annotation.</title>
        <authorList>
            <consortium name="The Broad Institute Genomics Platform"/>
            <consortium name="The Broad Institute Genome Sequencing Center for Infectious Disease"/>
            <person name="Wu L."/>
            <person name="Ma J."/>
        </authorList>
    </citation>
    <scope>NUCLEOTIDE SEQUENCE [LARGE SCALE GENOMIC DNA]</scope>
    <source>
        <strain evidence="11">CCUG 50349</strain>
    </source>
</reference>
<proteinExistence type="inferred from homology"/>
<dbReference type="Pfam" id="PF00877">
    <property type="entry name" value="NLPC_P60"/>
    <property type="match status" value="1"/>
</dbReference>
<dbReference type="PANTHER" id="PTHR47360">
    <property type="entry name" value="MUREIN DD-ENDOPEPTIDASE MEPS/MUREIN LD-CARBOXYPEPTIDASE"/>
    <property type="match status" value="1"/>
</dbReference>
<dbReference type="SUPFAM" id="SSF54106">
    <property type="entry name" value="LysM domain"/>
    <property type="match status" value="4"/>
</dbReference>
<dbReference type="InterPro" id="IPR018392">
    <property type="entry name" value="LysM"/>
</dbReference>
<evidence type="ECO:0000313" key="11">
    <source>
        <dbReference type="Proteomes" id="UP001595885"/>
    </source>
</evidence>
<evidence type="ECO:0000256" key="1">
    <source>
        <dbReference type="ARBA" id="ARBA00007074"/>
    </source>
</evidence>
<feature type="domain" description="LysM" evidence="8">
    <location>
        <begin position="83"/>
        <end position="127"/>
    </location>
</feature>
<comment type="similarity">
    <text evidence="1">Belongs to the peptidase C40 family.</text>
</comment>
<evidence type="ECO:0000256" key="4">
    <source>
        <dbReference type="ARBA" id="ARBA00022737"/>
    </source>
</evidence>
<dbReference type="Gene3D" id="3.90.1720.10">
    <property type="entry name" value="endopeptidase domain like (from Nostoc punctiforme)"/>
    <property type="match status" value="1"/>
</dbReference>
<dbReference type="PROSITE" id="PS51782">
    <property type="entry name" value="LYSM"/>
    <property type="match status" value="4"/>
</dbReference>
<keyword evidence="6" id="KW-0788">Thiol protease</keyword>
<evidence type="ECO:0000256" key="7">
    <source>
        <dbReference type="SAM" id="SignalP"/>
    </source>
</evidence>
<feature type="domain" description="NlpC/P60" evidence="9">
    <location>
        <begin position="318"/>
        <end position="444"/>
    </location>
</feature>
<dbReference type="InterPro" id="IPR036779">
    <property type="entry name" value="LysM_dom_sf"/>
</dbReference>
<dbReference type="RefSeq" id="WP_379743078.1">
    <property type="nucleotide sequence ID" value="NZ_JBHSGW010000027.1"/>
</dbReference>
<dbReference type="Pfam" id="PF01476">
    <property type="entry name" value="LysM"/>
    <property type="match status" value="4"/>
</dbReference>
<evidence type="ECO:0000256" key="3">
    <source>
        <dbReference type="ARBA" id="ARBA00022729"/>
    </source>
</evidence>
<keyword evidence="4" id="KW-0677">Repeat</keyword>
<dbReference type="InterPro" id="IPR052062">
    <property type="entry name" value="Murein_DD/LD_carboxypeptidase"/>
</dbReference>
<accession>A0ABV9PA56</accession>
<evidence type="ECO:0000259" key="8">
    <source>
        <dbReference type="PROSITE" id="PS51782"/>
    </source>
</evidence>
<dbReference type="Gene3D" id="3.10.350.10">
    <property type="entry name" value="LysM domain"/>
    <property type="match status" value="4"/>
</dbReference>
<sequence>MNRFLLVVLFVLLSNTFAFAQKTIKHKVVSGDSFYAIAKKYGVTENDIYESNPKVKGQTLQLNTILIIPTAKSIKSSKKVTNDFHEVVSGESFYTIAKKYDLTVEELKEFNPTISPNKLQVGAKLALKKNKNTKDAKSNIKEEEISSSNDLVHSVKKGETISHITEKYDVSFKQLKQLNSGLSTNLQIDQKIVIRKGKEKPKKEIIEPKVEPNKIISPASVQLETMAAADDDVEEPDDSGEVTHVVARGETLSSIARAYKITLAKLQELNPKVGSKIFPGRKLIIKKGIASNSQAQVNLYAEVEELVEEATPLSIEGLESADQLIAIASEHLGTRYRSGGTKSGGFDCSGLMCYTFSQLDFKLPRTSNEQSRTGKKIKKNQAQKGDLIFFSTNGRGTVNHVGMITEVVDDEIFFIHSSVSKGVIVSSVKEAYYAKRFVRINRVLDIIH</sequence>
<dbReference type="EMBL" id="JBHSGW010000027">
    <property type="protein sequence ID" value="MFC4740864.1"/>
    <property type="molecule type" value="Genomic_DNA"/>
</dbReference>
<protein>
    <submittedName>
        <fullName evidence="10">LysM peptidoglycan-binding domain-containing protein</fullName>
    </submittedName>
</protein>
<organism evidence="10 11">
    <name type="scientific">Flavobacterium ponti</name>
    <dbReference type="NCBI Taxonomy" id="665133"/>
    <lineage>
        <taxon>Bacteria</taxon>
        <taxon>Pseudomonadati</taxon>
        <taxon>Bacteroidota</taxon>
        <taxon>Flavobacteriia</taxon>
        <taxon>Flavobacteriales</taxon>
        <taxon>Flavobacteriaceae</taxon>
        <taxon>Flavobacterium</taxon>
    </lineage>
</organism>
<feature type="domain" description="LysM" evidence="8">
    <location>
        <begin position="151"/>
        <end position="194"/>
    </location>
</feature>
<evidence type="ECO:0000256" key="2">
    <source>
        <dbReference type="ARBA" id="ARBA00022670"/>
    </source>
</evidence>
<dbReference type="InterPro" id="IPR000064">
    <property type="entry name" value="NLP_P60_dom"/>
</dbReference>
<dbReference type="InterPro" id="IPR038765">
    <property type="entry name" value="Papain-like_cys_pep_sf"/>
</dbReference>
<dbReference type="PROSITE" id="PS51935">
    <property type="entry name" value="NLPC_P60"/>
    <property type="match status" value="1"/>
</dbReference>